<evidence type="ECO:0000256" key="6">
    <source>
        <dbReference type="ARBA" id="ARBA00023136"/>
    </source>
</evidence>
<dbReference type="GO" id="GO:0005783">
    <property type="term" value="C:endoplasmic reticulum"/>
    <property type="evidence" value="ECO:0007669"/>
    <property type="project" value="UniProtKB-SubCell"/>
</dbReference>
<dbReference type="GO" id="GO:0016020">
    <property type="term" value="C:membrane"/>
    <property type="evidence" value="ECO:0007669"/>
    <property type="project" value="UniProtKB-SubCell"/>
</dbReference>
<evidence type="ECO:0000256" key="3">
    <source>
        <dbReference type="ARBA" id="ARBA00004370"/>
    </source>
</evidence>
<dbReference type="PANTHER" id="PTHR48182">
    <property type="entry name" value="PROTEIN SERAC1"/>
    <property type="match status" value="1"/>
</dbReference>
<keyword evidence="5" id="KW-0496">Mitochondrion</keyword>
<evidence type="ECO:0000256" key="4">
    <source>
        <dbReference type="ARBA" id="ARBA00022824"/>
    </source>
</evidence>
<reference evidence="8" key="1">
    <citation type="submission" date="2019-04" db="EMBL/GenBank/DDBJ databases">
        <title>Friends and foes A comparative genomics studyof 23 Aspergillus species from section Flavi.</title>
        <authorList>
            <consortium name="DOE Joint Genome Institute"/>
            <person name="Kjaerbolling I."/>
            <person name="Vesth T."/>
            <person name="Frisvad J.C."/>
            <person name="Nybo J.L."/>
            <person name="Theobald S."/>
            <person name="Kildgaard S."/>
            <person name="Isbrandt T."/>
            <person name="Kuo A."/>
            <person name="Sato A."/>
            <person name="Lyhne E.K."/>
            <person name="Kogle M.E."/>
            <person name="Wiebenga A."/>
            <person name="Kun R.S."/>
            <person name="Lubbers R.J."/>
            <person name="Makela M.R."/>
            <person name="Barry K."/>
            <person name="Chovatia M."/>
            <person name="Clum A."/>
            <person name="Daum C."/>
            <person name="Haridas S."/>
            <person name="He G."/>
            <person name="LaButti K."/>
            <person name="Lipzen A."/>
            <person name="Mondo S."/>
            <person name="Riley R."/>
            <person name="Salamov A."/>
            <person name="Simmons B.A."/>
            <person name="Magnuson J.K."/>
            <person name="Henrissat B."/>
            <person name="Mortensen U.H."/>
            <person name="Larsen T.O."/>
            <person name="Devries R.P."/>
            <person name="Grigoriev I.V."/>
            <person name="Machida M."/>
            <person name="Baker S.E."/>
            <person name="Andersen M.R."/>
        </authorList>
    </citation>
    <scope>NUCLEOTIDE SEQUENCE [LARGE SCALE GENOMIC DNA]</scope>
    <source>
        <strain evidence="8">IBT 14317</strain>
    </source>
</reference>
<evidence type="ECO:0000256" key="1">
    <source>
        <dbReference type="ARBA" id="ARBA00004173"/>
    </source>
</evidence>
<dbReference type="InterPro" id="IPR029058">
    <property type="entry name" value="AB_hydrolase_fold"/>
</dbReference>
<evidence type="ECO:0000256" key="5">
    <source>
        <dbReference type="ARBA" id="ARBA00023128"/>
    </source>
</evidence>
<dbReference type="EMBL" id="ML735253">
    <property type="protein sequence ID" value="KAE8390563.1"/>
    <property type="molecule type" value="Genomic_DNA"/>
</dbReference>
<feature type="compositionally biased region" description="Basic and acidic residues" evidence="7">
    <location>
        <begin position="11"/>
        <end position="21"/>
    </location>
</feature>
<keyword evidence="6" id="KW-0472">Membrane</keyword>
<dbReference type="InterPro" id="IPR052374">
    <property type="entry name" value="SERAC1"/>
</dbReference>
<protein>
    <recommendedName>
        <fullName evidence="9">DUF676 domain-containing protein</fullName>
    </recommendedName>
</protein>
<dbReference type="AlphaFoldDB" id="A0A5N7CAH0"/>
<dbReference type="Gene3D" id="3.40.50.1820">
    <property type="entry name" value="alpha/beta hydrolase"/>
    <property type="match status" value="1"/>
</dbReference>
<dbReference type="Proteomes" id="UP000326877">
    <property type="component" value="Unassembled WGS sequence"/>
</dbReference>
<name>A0A5N7CAH0_PETAA</name>
<comment type="subcellular location">
    <subcellularLocation>
        <location evidence="2">Endoplasmic reticulum</location>
    </subcellularLocation>
    <subcellularLocation>
        <location evidence="3">Membrane</location>
    </subcellularLocation>
    <subcellularLocation>
        <location evidence="1">Mitochondrion</location>
    </subcellularLocation>
</comment>
<evidence type="ECO:0008006" key="9">
    <source>
        <dbReference type="Google" id="ProtNLM"/>
    </source>
</evidence>
<accession>A0A5N7CAH0</accession>
<feature type="region of interest" description="Disordered" evidence="7">
    <location>
        <begin position="1"/>
        <end position="25"/>
    </location>
</feature>
<dbReference type="GO" id="GO:0005739">
    <property type="term" value="C:mitochondrion"/>
    <property type="evidence" value="ECO:0007669"/>
    <property type="project" value="UniProtKB-SubCell"/>
</dbReference>
<evidence type="ECO:0000256" key="2">
    <source>
        <dbReference type="ARBA" id="ARBA00004240"/>
    </source>
</evidence>
<evidence type="ECO:0000313" key="8">
    <source>
        <dbReference type="EMBL" id="KAE8390563.1"/>
    </source>
</evidence>
<keyword evidence="4" id="KW-0256">Endoplasmic reticulum</keyword>
<proteinExistence type="predicted"/>
<sequence>MVAVHGLNPKNTEKNMQERTWESNGKLRSRDVLPTQLPRARILLFGYNSNVSIESSSTGVREQVRNLLIGLRLDAVCILCTAHSLGGIVVKEMPVQARLGIAYMAITESTSGIAFFGTPHQGSPLASIGDVVAKVVKAVQRNPKNTFMNTLKPDGLYAREISSNFQQLLENYRYLNFCETLPLKSFGPACLLPRAMDLYHLGLCSLVGRQRK</sequence>
<dbReference type="OrthoDB" id="5986190at2759"/>
<evidence type="ECO:0000256" key="7">
    <source>
        <dbReference type="SAM" id="MobiDB-lite"/>
    </source>
</evidence>
<gene>
    <name evidence="8" type="ORF">BDV23DRAFT_82290</name>
</gene>
<dbReference type="PANTHER" id="PTHR48182:SF2">
    <property type="entry name" value="PROTEIN SERAC1"/>
    <property type="match status" value="1"/>
</dbReference>
<organism evidence="8">
    <name type="scientific">Petromyces alliaceus</name>
    <name type="common">Aspergillus alliaceus</name>
    <dbReference type="NCBI Taxonomy" id="209559"/>
    <lineage>
        <taxon>Eukaryota</taxon>
        <taxon>Fungi</taxon>
        <taxon>Dikarya</taxon>
        <taxon>Ascomycota</taxon>
        <taxon>Pezizomycotina</taxon>
        <taxon>Eurotiomycetes</taxon>
        <taxon>Eurotiomycetidae</taxon>
        <taxon>Eurotiales</taxon>
        <taxon>Aspergillaceae</taxon>
        <taxon>Aspergillus</taxon>
        <taxon>Aspergillus subgen. Circumdati</taxon>
    </lineage>
</organism>